<dbReference type="PANTHER" id="PTHR42850:SF2">
    <property type="entry name" value="BLL5683 PROTEIN"/>
    <property type="match status" value="1"/>
</dbReference>
<protein>
    <recommendedName>
        <fullName evidence="1">Calcineurin-like phosphoesterase domain-containing protein</fullName>
    </recommendedName>
</protein>
<dbReference type="EMBL" id="BARU01000569">
    <property type="protein sequence ID" value="GAH22311.1"/>
    <property type="molecule type" value="Genomic_DNA"/>
</dbReference>
<name>X1DMW9_9ZZZZ</name>
<dbReference type="Pfam" id="PF12850">
    <property type="entry name" value="Metallophos_2"/>
    <property type="match status" value="1"/>
</dbReference>
<dbReference type="Gene3D" id="3.60.21.10">
    <property type="match status" value="1"/>
</dbReference>
<reference evidence="2" key="1">
    <citation type="journal article" date="2014" name="Front. Microbiol.">
        <title>High frequency of phylogenetically diverse reductive dehalogenase-homologous genes in deep subseafloor sedimentary metagenomes.</title>
        <authorList>
            <person name="Kawai M."/>
            <person name="Futagami T."/>
            <person name="Toyoda A."/>
            <person name="Takaki Y."/>
            <person name="Nishi S."/>
            <person name="Hori S."/>
            <person name="Arai W."/>
            <person name="Tsubouchi T."/>
            <person name="Morono Y."/>
            <person name="Uchiyama I."/>
            <person name="Ito T."/>
            <person name="Fujiyama A."/>
            <person name="Inagaki F."/>
            <person name="Takami H."/>
        </authorList>
    </citation>
    <scope>NUCLEOTIDE SEQUENCE</scope>
    <source>
        <strain evidence="2">Expedition CK06-06</strain>
    </source>
</reference>
<feature type="domain" description="Calcineurin-like phosphoesterase" evidence="1">
    <location>
        <begin position="2"/>
        <end position="178"/>
    </location>
</feature>
<dbReference type="InterPro" id="IPR050126">
    <property type="entry name" value="Ap4A_hydrolase"/>
</dbReference>
<accession>X1DMW9</accession>
<dbReference type="CDD" id="cd00838">
    <property type="entry name" value="MPP_superfamily"/>
    <property type="match status" value="1"/>
</dbReference>
<dbReference type="InterPro" id="IPR024654">
    <property type="entry name" value="Calcineurin-like_PHP_lpxH"/>
</dbReference>
<evidence type="ECO:0000313" key="2">
    <source>
        <dbReference type="EMBL" id="GAH22311.1"/>
    </source>
</evidence>
<sequence length="214" mass="23943">MLGDIVGYGADPNYCIEKVKDLKCKCVGGNHDFAVVGKVNINYFNYAARAAILWTSRQLKNDNINFLLSLSKKIELKNNIFAVHGSPQEPILEYILDKNTANLIFSKFHFKICFVGHSHLAGCFSFNENNNQIDYINYSNGGSIEISKNKRYIINCGSVGQPRDGNPKASYGIYDLKHGIVNIYRVSYPSHITKGKIINAGLPRSLADRLSYGR</sequence>
<dbReference type="InterPro" id="IPR029052">
    <property type="entry name" value="Metallo-depent_PP-like"/>
</dbReference>
<dbReference type="GO" id="GO:0005737">
    <property type="term" value="C:cytoplasm"/>
    <property type="evidence" value="ECO:0007669"/>
    <property type="project" value="TreeGrafter"/>
</dbReference>
<gene>
    <name evidence="2" type="ORF">S03H2_01838</name>
</gene>
<dbReference type="InterPro" id="IPR011152">
    <property type="entry name" value="Pesterase_MJ0912"/>
</dbReference>
<dbReference type="SUPFAM" id="SSF56300">
    <property type="entry name" value="Metallo-dependent phosphatases"/>
    <property type="match status" value="1"/>
</dbReference>
<comment type="caution">
    <text evidence="2">The sequence shown here is derived from an EMBL/GenBank/DDBJ whole genome shotgun (WGS) entry which is preliminary data.</text>
</comment>
<dbReference type="GO" id="GO:0016791">
    <property type="term" value="F:phosphatase activity"/>
    <property type="evidence" value="ECO:0007669"/>
    <property type="project" value="TreeGrafter"/>
</dbReference>
<dbReference type="AlphaFoldDB" id="X1DMW9"/>
<dbReference type="PIRSF" id="PIRSF000883">
    <property type="entry name" value="Pesterase_MJ0912"/>
    <property type="match status" value="1"/>
</dbReference>
<dbReference type="PANTHER" id="PTHR42850">
    <property type="entry name" value="METALLOPHOSPHOESTERASE"/>
    <property type="match status" value="1"/>
</dbReference>
<evidence type="ECO:0000259" key="1">
    <source>
        <dbReference type="Pfam" id="PF12850"/>
    </source>
</evidence>
<proteinExistence type="predicted"/>
<organism evidence="2">
    <name type="scientific">marine sediment metagenome</name>
    <dbReference type="NCBI Taxonomy" id="412755"/>
    <lineage>
        <taxon>unclassified sequences</taxon>
        <taxon>metagenomes</taxon>
        <taxon>ecological metagenomes</taxon>
    </lineage>
</organism>